<feature type="transmembrane region" description="Helical" evidence="2">
    <location>
        <begin position="820"/>
        <end position="840"/>
    </location>
</feature>
<feature type="region of interest" description="Disordered" evidence="1">
    <location>
        <begin position="26"/>
        <end position="52"/>
    </location>
</feature>
<dbReference type="AlphaFoldDB" id="A0A4S4AEX4"/>
<feature type="transmembrane region" description="Helical" evidence="2">
    <location>
        <begin position="767"/>
        <end position="788"/>
    </location>
</feature>
<reference evidence="4 5" key="1">
    <citation type="submission" date="2019-04" db="EMBL/GenBank/DDBJ databases">
        <title>Azoarcus rhizosphaerae sp. nov. isolated from rhizosphere of Ficus religiosa.</title>
        <authorList>
            <person name="Lin S.-Y."/>
            <person name="Hameed A."/>
            <person name="Hsu Y.-H."/>
            <person name="Young C.-C."/>
        </authorList>
    </citation>
    <scope>NUCLEOTIDE SEQUENCE [LARGE SCALE GENOMIC DNA]</scope>
    <source>
        <strain evidence="4 5">CC-YHH848</strain>
    </source>
</reference>
<keyword evidence="2" id="KW-0472">Membrane</keyword>
<keyword evidence="2" id="KW-1133">Transmembrane helix</keyword>
<comment type="caution">
    <text evidence="4">The sequence shown here is derived from an EMBL/GenBank/DDBJ whole genome shotgun (WGS) entry which is preliminary data.</text>
</comment>
<organism evidence="4 5">
    <name type="scientific">Pseudothauera rhizosphaerae</name>
    <dbReference type="NCBI Taxonomy" id="2565932"/>
    <lineage>
        <taxon>Bacteria</taxon>
        <taxon>Pseudomonadati</taxon>
        <taxon>Pseudomonadota</taxon>
        <taxon>Betaproteobacteria</taxon>
        <taxon>Rhodocyclales</taxon>
        <taxon>Zoogloeaceae</taxon>
        <taxon>Pseudothauera</taxon>
    </lineage>
</organism>
<dbReference type="Proteomes" id="UP000307956">
    <property type="component" value="Unassembled WGS sequence"/>
</dbReference>
<keyword evidence="2" id="KW-0812">Transmembrane</keyword>
<feature type="chain" id="PRO_5020585872" description="Kelch motif-containing protein" evidence="3">
    <location>
        <begin position="24"/>
        <end position="984"/>
    </location>
</feature>
<keyword evidence="5" id="KW-1185">Reference proteome</keyword>
<sequence length="984" mass="106994">MSLRALRCRNVLLVLLTVSFTFASRASDEPPSSVAGRTDASDVGDGEAARPLTHFQPRYGHTVTVSTDGHILIAGGGREEGLVDWAETFDPRTRRFARTGRLNQPRTDHQALALPDGSVVVAGGMAATPQAPRERAANHPEVWEPVSGTWKMLREIRFEADERAHMGLRQDGSVLFLASREAGENEAEIPGAYRAWIWNVASGRVEPRSVEVAPRAGAGIAILPDGRVLFAGGARVEFFPGYSCAEGRDGQLAGEEAAGEERGDCKDEPAGWYGIPLDSAEIWDSRSGAVTAIDPLPHLWWMGSPVTRVLRNGSVVMARLRPLSPYADGRSVPLLWEAGSGKWRELPAITDGRDPASLVELADGTLAIRSGRLPPGAAAWSATPPLQDVEARLAELASGELLSISTTGVPLAIHDTQTGQWELPAVTVQPPPWSSGPTLLPLADGRLMVVAHVPDARPGGLGSFIWSPSDGLWRKGGRLKTMIGTPGQAIQLPSGRVLHLGRRDDHLVCETALPDGRDWQSCKNFVAEKVPDAKPRPWWEERSIALELLDDGRAIVLGHSEAFIFDEETLGWARTQVEWGQERLPFGTPVRPARPDAQVLDPRTGQWLDATAASTRYRELNHNGSPPRLFWNRERRHWEYAFDQTSPMGTHGMRLPDGCIASWRKDALAVFDPAAGLVTTYPAQDFSTDVPDGRTVLKDGTAVAVSTGGGDGAFKTRRIACNGFVTAAGQEATGSAPVPEERVEPASRAVPRASSPPRPAGAALWEYRWIALAIAGPAVFYALVRLLGRLLRRHEREQPAGDGPARPQVGSRGFRRTLRVILYGVALALALPLIANILIFKAVDAVEDSCVRKASGCLDAETGILRPVAALAREQTGADHTRIPCEYVGSWSYGRARKAMRIELQESGRYQLTENKDGTKGRAVDRGYWAVQGDNMLWRTSDPRVEMEVDVNSILAKDDAAFELQERDGSHTRFELIARGECSR</sequence>
<evidence type="ECO:0000256" key="2">
    <source>
        <dbReference type="SAM" id="Phobius"/>
    </source>
</evidence>
<gene>
    <name evidence="4" type="ORF">E6O51_17935</name>
</gene>
<evidence type="ECO:0000313" key="5">
    <source>
        <dbReference type="Proteomes" id="UP000307956"/>
    </source>
</evidence>
<protein>
    <recommendedName>
        <fullName evidence="6">Kelch motif-containing protein</fullName>
    </recommendedName>
</protein>
<dbReference type="InterPro" id="IPR011043">
    <property type="entry name" value="Gal_Oxase/kelch_b-propeller"/>
</dbReference>
<feature type="region of interest" description="Disordered" evidence="1">
    <location>
        <begin position="731"/>
        <end position="755"/>
    </location>
</feature>
<dbReference type="InterPro" id="IPR037293">
    <property type="entry name" value="Gal_Oxidase_central_sf"/>
</dbReference>
<evidence type="ECO:0000313" key="4">
    <source>
        <dbReference type="EMBL" id="THF57708.1"/>
    </source>
</evidence>
<accession>A0A4S4AEX4</accession>
<evidence type="ECO:0008006" key="6">
    <source>
        <dbReference type="Google" id="ProtNLM"/>
    </source>
</evidence>
<evidence type="ECO:0000256" key="1">
    <source>
        <dbReference type="SAM" id="MobiDB-lite"/>
    </source>
</evidence>
<dbReference type="RefSeq" id="WP_136386386.1">
    <property type="nucleotide sequence ID" value="NZ_SSOD01000017.1"/>
</dbReference>
<dbReference type="OrthoDB" id="251941at2"/>
<keyword evidence="3" id="KW-0732">Signal</keyword>
<dbReference type="SUPFAM" id="SSF50965">
    <property type="entry name" value="Galactose oxidase, central domain"/>
    <property type="match status" value="2"/>
</dbReference>
<feature type="signal peptide" evidence="3">
    <location>
        <begin position="1"/>
        <end position="23"/>
    </location>
</feature>
<dbReference type="Gene3D" id="2.130.10.80">
    <property type="entry name" value="Galactose oxidase/kelch, beta-propeller"/>
    <property type="match status" value="2"/>
</dbReference>
<proteinExistence type="predicted"/>
<evidence type="ECO:0000256" key="3">
    <source>
        <dbReference type="SAM" id="SignalP"/>
    </source>
</evidence>
<name>A0A4S4AEX4_9RHOO</name>
<dbReference type="EMBL" id="SSOD01000017">
    <property type="protein sequence ID" value="THF57708.1"/>
    <property type="molecule type" value="Genomic_DNA"/>
</dbReference>